<reference evidence="2" key="1">
    <citation type="journal article" date="2005" name="Environ. Microbiol.">
        <title>Genetic and functional properties of uncultivated thermophilic crenarchaeotes from a subsurface gold mine as revealed by analysis of genome fragments.</title>
        <authorList>
            <person name="Nunoura T."/>
            <person name="Hirayama H."/>
            <person name="Takami H."/>
            <person name="Oida H."/>
            <person name="Nishi S."/>
            <person name="Shimamura S."/>
            <person name="Suzuki Y."/>
            <person name="Inagaki F."/>
            <person name="Takai K."/>
            <person name="Nealson K.H."/>
            <person name="Horikoshi K."/>
        </authorList>
    </citation>
    <scope>NUCLEOTIDE SEQUENCE</scope>
</reference>
<accession>H5SLD8</accession>
<feature type="compositionally biased region" description="Basic and acidic residues" evidence="1">
    <location>
        <begin position="15"/>
        <end position="28"/>
    </location>
</feature>
<reference evidence="2" key="2">
    <citation type="journal article" date="2012" name="PLoS ONE">
        <title>A Deeply Branching Thermophilic Bacterium with an Ancient Acetyl-CoA Pathway Dominates a Subsurface Ecosystem.</title>
        <authorList>
            <person name="Takami H."/>
            <person name="Noguchi H."/>
            <person name="Takaki Y."/>
            <person name="Uchiyama I."/>
            <person name="Toyoda A."/>
            <person name="Nishi S."/>
            <person name="Chee G.-J."/>
            <person name="Arai W."/>
            <person name="Nunoura T."/>
            <person name="Itoh T."/>
            <person name="Hattori M."/>
            <person name="Takai K."/>
        </authorList>
    </citation>
    <scope>NUCLEOTIDE SEQUENCE</scope>
</reference>
<protein>
    <submittedName>
        <fullName evidence="2">Uncharacterized protein</fullName>
    </submittedName>
</protein>
<feature type="region of interest" description="Disordered" evidence="1">
    <location>
        <begin position="1"/>
        <end position="41"/>
    </location>
</feature>
<dbReference type="AlphaFoldDB" id="H5SLD8"/>
<sequence>MSLVTPEGTNGPDLFFRREPQEGPEHPCRNPPTGKGVAPVGNKRLGFRAQAKKRQQLRDACPAHPQLAGEVSPMQGRILPKPCLQFACHYDWIAARATPSSPGRSL</sequence>
<evidence type="ECO:0000256" key="1">
    <source>
        <dbReference type="SAM" id="MobiDB-lite"/>
    </source>
</evidence>
<dbReference type="EMBL" id="AP011763">
    <property type="protein sequence ID" value="BAL56974.1"/>
    <property type="molecule type" value="Genomic_DNA"/>
</dbReference>
<organism evidence="2">
    <name type="scientific">uncultured prokaryote</name>
    <dbReference type="NCBI Taxonomy" id="198431"/>
    <lineage>
        <taxon>unclassified sequences</taxon>
        <taxon>environmental samples</taxon>
    </lineage>
</organism>
<name>H5SLD8_9ZZZZ</name>
<proteinExistence type="predicted"/>
<gene>
    <name evidence="2" type="ORF">HGMM_F46A05C13</name>
</gene>
<evidence type="ECO:0000313" key="2">
    <source>
        <dbReference type="EMBL" id="BAL56974.1"/>
    </source>
</evidence>